<feature type="chain" id="PRO_5035896526" evidence="1">
    <location>
        <begin position="16"/>
        <end position="559"/>
    </location>
</feature>
<dbReference type="PANTHER" id="PTHR39767">
    <property type="entry name" value="CALCIUM/CALMODULIN-BINDING MEMBRANE PROTEIN PCM4-RELATED"/>
    <property type="match status" value="1"/>
</dbReference>
<dbReference type="Proteomes" id="UP000683925">
    <property type="component" value="Unassembled WGS sequence"/>
</dbReference>
<evidence type="ECO:0000313" key="2">
    <source>
        <dbReference type="EMBL" id="CAD8139608.1"/>
    </source>
</evidence>
<dbReference type="AlphaFoldDB" id="A0A8S1SI92"/>
<dbReference type="CDD" id="cd00064">
    <property type="entry name" value="FU"/>
    <property type="match status" value="1"/>
</dbReference>
<comment type="caution">
    <text evidence="2">The sequence shown here is derived from an EMBL/GenBank/DDBJ whole genome shotgun (WGS) entry which is preliminary data.</text>
</comment>
<protein>
    <submittedName>
        <fullName evidence="2">Uncharacterized protein</fullName>
    </submittedName>
</protein>
<dbReference type="PANTHER" id="PTHR39767:SF2">
    <property type="entry name" value="CHROMOSOME UNDETERMINED SCAFFOLD_1, WHOLE GENOME SHOTGUN SEQUENCE"/>
    <property type="match status" value="1"/>
</dbReference>
<proteinExistence type="predicted"/>
<keyword evidence="3" id="KW-1185">Reference proteome</keyword>
<sequence length="559" mass="64820">MLNLFFILKIVVAQADWENIYTAFVNDNMTEQESWVVTGARSEDHIASCAGLKIIGGYIAFGSGTAVQRLFSLPPHYKLRIKVNFWKLGCWDNEVQYIIIDDIVWKQTFNCSQGFSQCGTSYQDYLCQVDIIITHNSETLVLLMKSSLDGWQDESWGFNNFTLDILKCIPDCLLCNQNSSDICQPKMDTTLIQIYKPNVDIWLLSNNLPVLTTICLDKISLIGGFQILGRSDLLKTKINLDPHYQFEIKFKIWLIDISSISNSFNIVIDGIIHPFTIIPASSISFCASSQQESVYNVDFIYSHQNLQVEIQIAPTSLIGSNPFWAIFDFNLYVFRCSSHCIKCSGYLKTQCEICAEDWFLDNGECNRIQNPLQITKIQFRQIVQTSISLSIPIQFQFQEIEISQLSGFFYREQNKFQLDVQIQCNHNGLVKTEMHVCHSCQSQSIYAQTFQCQESIQKFIKLSIQFQKQNITNEEQYLISTSTTQFLLQQIQQIFSNISRLQIHYILQQRNKGWKYCGNFHIAQLINSLYFLILFQLVFKQMKSIILFYIHQNFFKKKK</sequence>
<name>A0A8S1SI92_PAROT</name>
<dbReference type="EMBL" id="CAJJDP010000009">
    <property type="protein sequence ID" value="CAD8139608.1"/>
    <property type="molecule type" value="Genomic_DNA"/>
</dbReference>
<keyword evidence="1" id="KW-0732">Signal</keyword>
<evidence type="ECO:0000313" key="3">
    <source>
        <dbReference type="Proteomes" id="UP000683925"/>
    </source>
</evidence>
<feature type="signal peptide" evidence="1">
    <location>
        <begin position="1"/>
        <end position="15"/>
    </location>
</feature>
<organism evidence="2 3">
    <name type="scientific">Paramecium octaurelia</name>
    <dbReference type="NCBI Taxonomy" id="43137"/>
    <lineage>
        <taxon>Eukaryota</taxon>
        <taxon>Sar</taxon>
        <taxon>Alveolata</taxon>
        <taxon>Ciliophora</taxon>
        <taxon>Intramacronucleata</taxon>
        <taxon>Oligohymenophorea</taxon>
        <taxon>Peniculida</taxon>
        <taxon>Parameciidae</taxon>
        <taxon>Paramecium</taxon>
    </lineage>
</organism>
<reference evidence="2" key="1">
    <citation type="submission" date="2021-01" db="EMBL/GenBank/DDBJ databases">
        <authorList>
            <consortium name="Genoscope - CEA"/>
            <person name="William W."/>
        </authorList>
    </citation>
    <scope>NUCLEOTIDE SEQUENCE</scope>
</reference>
<accession>A0A8S1SI92</accession>
<gene>
    <name evidence="2" type="ORF">POCTA_138.1.T0100513</name>
</gene>
<dbReference type="OrthoDB" id="307308at2759"/>
<dbReference type="InterPro" id="IPR006212">
    <property type="entry name" value="Furin_repeat"/>
</dbReference>
<evidence type="ECO:0000256" key="1">
    <source>
        <dbReference type="SAM" id="SignalP"/>
    </source>
</evidence>